<gene>
    <name evidence="2" type="ORF">ZEAMMB73_Zm00001d022486</name>
</gene>
<name>A0A1D6INF4_MAIZE</name>
<feature type="non-terminal residue" evidence="2">
    <location>
        <position position="139"/>
    </location>
</feature>
<sequence>MSKKHAIQCKYCDKVIHGGITRVKYHLANIGGFNVTKCKKVPTHVKQEMEALLTKKTGEKEQRKKKKQRERDEIDLDKSDGSDGEENEHENDVIVLKSTREITLPSFGHMLEVIGAFGRGLRGPSAYEMSGPFLKRAKQ</sequence>
<dbReference type="STRING" id="4577.A0A1D6INF4"/>
<evidence type="ECO:0000313" key="2">
    <source>
        <dbReference type="EMBL" id="ONM60789.1"/>
    </source>
</evidence>
<dbReference type="ExpressionAtlas" id="A0A1D6INF4">
    <property type="expression patterns" value="baseline"/>
</dbReference>
<dbReference type="EMBL" id="CM007650">
    <property type="protein sequence ID" value="ONM60789.1"/>
    <property type="molecule type" value="Genomic_DNA"/>
</dbReference>
<organism evidence="2">
    <name type="scientific">Zea mays</name>
    <name type="common">Maize</name>
    <dbReference type="NCBI Taxonomy" id="4577"/>
    <lineage>
        <taxon>Eukaryota</taxon>
        <taxon>Viridiplantae</taxon>
        <taxon>Streptophyta</taxon>
        <taxon>Embryophyta</taxon>
        <taxon>Tracheophyta</taxon>
        <taxon>Spermatophyta</taxon>
        <taxon>Magnoliopsida</taxon>
        <taxon>Liliopsida</taxon>
        <taxon>Poales</taxon>
        <taxon>Poaceae</taxon>
        <taxon>PACMAD clade</taxon>
        <taxon>Panicoideae</taxon>
        <taxon>Andropogonodae</taxon>
        <taxon>Andropogoneae</taxon>
        <taxon>Tripsacinae</taxon>
        <taxon>Zea</taxon>
    </lineage>
</organism>
<evidence type="ECO:0008006" key="3">
    <source>
        <dbReference type="Google" id="ProtNLM"/>
    </source>
</evidence>
<dbReference type="InParanoid" id="A0A1D6INF4"/>
<dbReference type="PANTHER" id="PTHR46951:SF2">
    <property type="entry name" value="BED-TYPE DOMAIN-CONTAINING PROTEIN"/>
    <property type="match status" value="1"/>
</dbReference>
<reference evidence="2" key="1">
    <citation type="submission" date="2015-12" db="EMBL/GenBank/DDBJ databases">
        <title>Update maize B73 reference genome by single molecule sequencing technologies.</title>
        <authorList>
            <consortium name="Maize Genome Sequencing Project"/>
            <person name="Ware D."/>
        </authorList>
    </citation>
    <scope>NUCLEOTIDE SEQUENCE [LARGE SCALE GENOMIC DNA]</scope>
    <source>
        <tissue evidence="2">Seedling</tissue>
    </source>
</reference>
<feature type="region of interest" description="Disordered" evidence="1">
    <location>
        <begin position="51"/>
        <end position="94"/>
    </location>
</feature>
<proteinExistence type="predicted"/>
<dbReference type="PANTHER" id="PTHR46951">
    <property type="entry name" value="BED-TYPE DOMAIN-CONTAINING PROTEIN"/>
    <property type="match status" value="1"/>
</dbReference>
<dbReference type="AlphaFoldDB" id="A0A1D6INF4"/>
<accession>A0A1D6INF4</accession>
<feature type="compositionally biased region" description="Basic and acidic residues" evidence="1">
    <location>
        <begin position="69"/>
        <end position="81"/>
    </location>
</feature>
<evidence type="ECO:0000256" key="1">
    <source>
        <dbReference type="SAM" id="MobiDB-lite"/>
    </source>
</evidence>
<protein>
    <recommendedName>
        <fullName evidence="3">BED-type domain-containing protein</fullName>
    </recommendedName>
</protein>